<dbReference type="Pfam" id="PF13669">
    <property type="entry name" value="Glyoxalase_4"/>
    <property type="match status" value="1"/>
</dbReference>
<proteinExistence type="predicted"/>
<dbReference type="STRING" id="1798507.A3A34_02575"/>
<dbReference type="EMBL" id="MFLU01000009">
    <property type="protein sequence ID" value="OGG75007.1"/>
    <property type="molecule type" value="Genomic_DNA"/>
</dbReference>
<sequence>MKKECCREQDWEILGIDHVAIAVRNIDVWEAFYVQGCGGKRFYKIEDANPDGPSSMRLCGIKVGGLSLALIQGIDREEVSQVTKYVAQHGDHSYQHIAVAVRNIEAFMRDLCGKGVSLLGELKQREDPTWGGEVKQIFALPFDPELDPDEAPFFEFVERPQKGASFTSGDSFSDDFAKALFQDVEAAAKSGKRKSFISAEALSKIFLAYRK</sequence>
<dbReference type="Proteomes" id="UP000178587">
    <property type="component" value="Unassembled WGS sequence"/>
</dbReference>
<comment type="caution">
    <text evidence="2">The sequence shown here is derived from an EMBL/GenBank/DDBJ whole genome shotgun (WGS) entry which is preliminary data.</text>
</comment>
<feature type="domain" description="VOC" evidence="1">
    <location>
        <begin position="15"/>
        <end position="158"/>
    </location>
</feature>
<reference evidence="2 3" key="1">
    <citation type="journal article" date="2016" name="Nat. Commun.">
        <title>Thousands of microbial genomes shed light on interconnected biogeochemical processes in an aquifer system.</title>
        <authorList>
            <person name="Anantharaman K."/>
            <person name="Brown C.T."/>
            <person name="Hug L.A."/>
            <person name="Sharon I."/>
            <person name="Castelle C.J."/>
            <person name="Probst A.J."/>
            <person name="Thomas B.C."/>
            <person name="Singh A."/>
            <person name="Wilkins M.J."/>
            <person name="Karaoz U."/>
            <person name="Brodie E.L."/>
            <person name="Williams K.H."/>
            <person name="Hubbard S.S."/>
            <person name="Banfield J.F."/>
        </authorList>
    </citation>
    <scope>NUCLEOTIDE SEQUENCE [LARGE SCALE GENOMIC DNA]</scope>
</reference>
<dbReference type="Gene3D" id="3.10.180.10">
    <property type="entry name" value="2,3-Dihydroxybiphenyl 1,2-Dioxygenase, domain 1"/>
    <property type="match status" value="1"/>
</dbReference>
<organism evidence="2 3">
    <name type="scientific">Candidatus Kaiserbacteria bacterium RIFCSPLOWO2_01_FULL_50_24</name>
    <dbReference type="NCBI Taxonomy" id="1798507"/>
    <lineage>
        <taxon>Bacteria</taxon>
        <taxon>Candidatus Kaiseribacteriota</taxon>
    </lineage>
</organism>
<gene>
    <name evidence="2" type="ORF">A3A34_02575</name>
</gene>
<protein>
    <recommendedName>
        <fullName evidence="1">VOC domain-containing protein</fullName>
    </recommendedName>
</protein>
<evidence type="ECO:0000313" key="3">
    <source>
        <dbReference type="Proteomes" id="UP000178587"/>
    </source>
</evidence>
<dbReference type="SUPFAM" id="SSF54593">
    <property type="entry name" value="Glyoxalase/Bleomycin resistance protein/Dihydroxybiphenyl dioxygenase"/>
    <property type="match status" value="1"/>
</dbReference>
<accession>A0A1F6EMZ0</accession>
<evidence type="ECO:0000259" key="1">
    <source>
        <dbReference type="PROSITE" id="PS51819"/>
    </source>
</evidence>
<evidence type="ECO:0000313" key="2">
    <source>
        <dbReference type="EMBL" id="OGG75007.1"/>
    </source>
</evidence>
<dbReference type="InterPro" id="IPR037523">
    <property type="entry name" value="VOC_core"/>
</dbReference>
<dbReference type="PROSITE" id="PS51819">
    <property type="entry name" value="VOC"/>
    <property type="match status" value="1"/>
</dbReference>
<name>A0A1F6EMZ0_9BACT</name>
<dbReference type="AlphaFoldDB" id="A0A1F6EMZ0"/>
<dbReference type="InterPro" id="IPR029068">
    <property type="entry name" value="Glyas_Bleomycin-R_OHBP_Dase"/>
</dbReference>